<reference evidence="3 5" key="1">
    <citation type="submission" date="2016-02" db="EMBL/GenBank/DDBJ databases">
        <authorList>
            <person name="Holder M.E."/>
            <person name="Ajami N.J."/>
            <person name="Petrosino J.F."/>
        </authorList>
    </citation>
    <scope>NUCLEOTIDE SEQUENCE [LARGE SCALE GENOMIC DNA]</scope>
    <source>
        <strain evidence="3 5">CCUG 32990</strain>
    </source>
</reference>
<evidence type="ECO:0000313" key="4">
    <source>
        <dbReference type="EMBL" id="SNV16322.1"/>
    </source>
</evidence>
<dbReference type="SMART" id="SM00014">
    <property type="entry name" value="acidPPc"/>
    <property type="match status" value="1"/>
</dbReference>
<feature type="signal peptide" evidence="1">
    <location>
        <begin position="1"/>
        <end position="19"/>
    </location>
</feature>
<dbReference type="EMBL" id="LT906449">
    <property type="protein sequence ID" value="SNV16322.1"/>
    <property type="molecule type" value="Genomic_DNA"/>
</dbReference>
<dbReference type="SUPFAM" id="SSF48317">
    <property type="entry name" value="Acid phosphatase/Vanadium-dependent haloperoxidase"/>
    <property type="match status" value="1"/>
</dbReference>
<dbReference type="AlphaFoldDB" id="A0AAX2H0W9"/>
<keyword evidence="5" id="KW-1185">Reference proteome</keyword>
<gene>
    <name evidence="3" type="ORF">AXF12_09370</name>
    <name evidence="4" type="ORF">SAMEA44541418_02286</name>
</gene>
<dbReference type="Gene3D" id="1.20.144.10">
    <property type="entry name" value="Phosphatidic acid phosphatase type 2/haloperoxidase"/>
    <property type="match status" value="1"/>
</dbReference>
<dbReference type="CDD" id="cd03394">
    <property type="entry name" value="PAP2_like_5"/>
    <property type="match status" value="1"/>
</dbReference>
<name>A0AAX2H0W9_9FLAO</name>
<keyword evidence="1" id="KW-0732">Signal</keyword>
<organism evidence="4 6">
    <name type="scientific">Capnocytophaga haemolytica</name>
    <dbReference type="NCBI Taxonomy" id="45243"/>
    <lineage>
        <taxon>Bacteria</taxon>
        <taxon>Pseudomonadati</taxon>
        <taxon>Bacteroidota</taxon>
        <taxon>Flavobacteriia</taxon>
        <taxon>Flavobacteriales</taxon>
        <taxon>Flavobacteriaceae</taxon>
        <taxon>Capnocytophaga</taxon>
    </lineage>
</organism>
<evidence type="ECO:0000313" key="3">
    <source>
        <dbReference type="EMBL" id="AMD85703.1"/>
    </source>
</evidence>
<evidence type="ECO:0000313" key="6">
    <source>
        <dbReference type="Proteomes" id="UP000215539"/>
    </source>
</evidence>
<dbReference type="Proteomes" id="UP000215539">
    <property type="component" value="Chromosome 1"/>
</dbReference>
<dbReference type="InterPro" id="IPR036938">
    <property type="entry name" value="PAP2/HPO_sf"/>
</dbReference>
<feature type="chain" id="PRO_5043881054" evidence="1">
    <location>
        <begin position="20"/>
        <end position="259"/>
    </location>
</feature>
<dbReference type="KEGG" id="chg:AXF12_09370"/>
<sequence>MKKLILAALFAVMPLCISAQQDTIPLATDTLQLAKAHITEKSPSERWYKPYVAPAALVSFGLIANATYINKYVQQQAYRYSGGHKLRFEDYIQYAPIAEVFLFSNLGVKAKHSLRERLLVSATAYAIMGILVNATKYSTKVRRPDGSAYNSFPSGHTATAFTGIEILWQEYKDENLWIGISGYAIAATVGIMRLHNNRHWLGDVCVGAGIGILSAKLAYMTLPYTSKWLFGKKTTSDKAAMLYPMISQEGRGVGLTLIL</sequence>
<dbReference type="Pfam" id="PF01569">
    <property type="entry name" value="PAP2"/>
    <property type="match status" value="1"/>
</dbReference>
<dbReference type="Proteomes" id="UP000065822">
    <property type="component" value="Chromosome"/>
</dbReference>
<protein>
    <submittedName>
        <fullName evidence="4">PAP2 superfamily</fullName>
    </submittedName>
    <submittedName>
        <fullName evidence="3">Phosphatidic acid phosphatase</fullName>
    </submittedName>
</protein>
<evidence type="ECO:0000313" key="5">
    <source>
        <dbReference type="Proteomes" id="UP000065822"/>
    </source>
</evidence>
<dbReference type="InterPro" id="IPR000326">
    <property type="entry name" value="PAP2/HPO"/>
</dbReference>
<evidence type="ECO:0000259" key="2">
    <source>
        <dbReference type="SMART" id="SM00014"/>
    </source>
</evidence>
<reference evidence="4 6" key="2">
    <citation type="submission" date="2017-06" db="EMBL/GenBank/DDBJ databases">
        <authorList>
            <consortium name="Pathogen Informatics"/>
        </authorList>
    </citation>
    <scope>NUCLEOTIDE SEQUENCE [LARGE SCALE GENOMIC DNA]</scope>
    <source>
        <strain evidence="4 6">NCTC12947</strain>
    </source>
</reference>
<evidence type="ECO:0000256" key="1">
    <source>
        <dbReference type="SAM" id="SignalP"/>
    </source>
</evidence>
<accession>A0AAX2H0W9</accession>
<feature type="domain" description="Phosphatidic acid phosphatase type 2/haloperoxidase" evidence="2">
    <location>
        <begin position="119"/>
        <end position="219"/>
    </location>
</feature>
<proteinExistence type="predicted"/>
<dbReference type="RefSeq" id="WP_066430557.1">
    <property type="nucleotide sequence ID" value="NZ_CP014227.1"/>
</dbReference>
<dbReference type="EMBL" id="CP014227">
    <property type="protein sequence ID" value="AMD85703.1"/>
    <property type="molecule type" value="Genomic_DNA"/>
</dbReference>